<dbReference type="GO" id="GO:0004803">
    <property type="term" value="F:transposase activity"/>
    <property type="evidence" value="ECO:0007669"/>
    <property type="project" value="InterPro"/>
</dbReference>
<dbReference type="Pfam" id="PF01797">
    <property type="entry name" value="Y1_Tnp"/>
    <property type="match status" value="1"/>
</dbReference>
<dbReference type="Proteomes" id="UP000198571">
    <property type="component" value="Unassembled WGS sequence"/>
</dbReference>
<evidence type="ECO:0000259" key="1">
    <source>
        <dbReference type="SMART" id="SM01321"/>
    </source>
</evidence>
<dbReference type="Gene3D" id="3.30.70.1290">
    <property type="entry name" value="Transposase IS200-like"/>
    <property type="match status" value="1"/>
</dbReference>
<reference evidence="3" key="1">
    <citation type="submission" date="2016-10" db="EMBL/GenBank/DDBJ databases">
        <authorList>
            <person name="Varghese N."/>
            <person name="Submissions S."/>
        </authorList>
    </citation>
    <scope>NUCLEOTIDE SEQUENCE [LARGE SCALE GENOMIC DNA]</scope>
    <source>
        <strain evidence="3">S9</strain>
    </source>
</reference>
<dbReference type="InterPro" id="IPR036515">
    <property type="entry name" value="Transposase_17_sf"/>
</dbReference>
<dbReference type="GO" id="GO:0006313">
    <property type="term" value="P:DNA transposition"/>
    <property type="evidence" value="ECO:0007669"/>
    <property type="project" value="InterPro"/>
</dbReference>
<feature type="domain" description="Transposase IS200-like" evidence="1">
    <location>
        <begin position="9"/>
        <end position="123"/>
    </location>
</feature>
<proteinExistence type="predicted"/>
<dbReference type="EMBL" id="FOGT01000010">
    <property type="protein sequence ID" value="SES19632.1"/>
    <property type="molecule type" value="Genomic_DNA"/>
</dbReference>
<dbReference type="PANTHER" id="PTHR34322">
    <property type="entry name" value="TRANSPOSASE, Y1_TNP DOMAIN-CONTAINING"/>
    <property type="match status" value="1"/>
</dbReference>
<keyword evidence="3" id="KW-1185">Reference proteome</keyword>
<dbReference type="InterPro" id="IPR002686">
    <property type="entry name" value="Transposase_17"/>
</dbReference>
<dbReference type="RefSeq" id="WP_093053096.1">
    <property type="nucleotide sequence ID" value="NZ_FOGT01000010.1"/>
</dbReference>
<protein>
    <submittedName>
        <fullName evidence="2">REP element-mobilizing transposase RayT</fullName>
    </submittedName>
</protein>
<dbReference type="GO" id="GO:0003677">
    <property type="term" value="F:DNA binding"/>
    <property type="evidence" value="ECO:0007669"/>
    <property type="project" value="InterPro"/>
</dbReference>
<sequence>MPHVPRNWIPNVHYHIISRSNRKDALFKNEADYEFFIFLLEETSKKHPFKIASYILMRTHFHLLLHSETIDYSQIMYHIKKKYATYFNKKYNQRGHLFDKRYSAKPATSTRTLLFMSRYIHYNPVEINLVKRPEDYRWSSFPVLLKTDGTNQLPDYINFNPLFQQFRGNIEERKREYVYWCKFH</sequence>
<evidence type="ECO:0000313" key="3">
    <source>
        <dbReference type="Proteomes" id="UP000198571"/>
    </source>
</evidence>
<organism evidence="2 3">
    <name type="scientific">Salipaludibacillus aurantiacus</name>
    <dbReference type="NCBI Taxonomy" id="1601833"/>
    <lineage>
        <taxon>Bacteria</taxon>
        <taxon>Bacillati</taxon>
        <taxon>Bacillota</taxon>
        <taxon>Bacilli</taxon>
        <taxon>Bacillales</taxon>
        <taxon>Bacillaceae</taxon>
    </lineage>
</organism>
<dbReference type="OrthoDB" id="9788881at2"/>
<evidence type="ECO:0000313" key="2">
    <source>
        <dbReference type="EMBL" id="SES19632.1"/>
    </source>
</evidence>
<name>A0A1H9VD77_9BACI</name>
<dbReference type="SUPFAM" id="SSF143422">
    <property type="entry name" value="Transposase IS200-like"/>
    <property type="match status" value="1"/>
</dbReference>
<gene>
    <name evidence="2" type="ORF">SAMN05518684_110112</name>
</gene>
<dbReference type="SMART" id="SM01321">
    <property type="entry name" value="Y1_Tnp"/>
    <property type="match status" value="1"/>
</dbReference>
<dbReference type="AlphaFoldDB" id="A0A1H9VD77"/>
<accession>A0A1H9VD77</accession>
<dbReference type="PANTHER" id="PTHR34322:SF2">
    <property type="entry name" value="TRANSPOSASE IS200-LIKE DOMAIN-CONTAINING PROTEIN"/>
    <property type="match status" value="1"/>
</dbReference>